<evidence type="ECO:0000313" key="2">
    <source>
        <dbReference type="EMBL" id="RTE79867.1"/>
    </source>
</evidence>
<proteinExistence type="predicted"/>
<evidence type="ECO:0000313" key="3">
    <source>
        <dbReference type="Proteomes" id="UP000287124"/>
    </source>
</evidence>
<name>A0A430LVV1_9HYPO</name>
<organism evidence="2 3">
    <name type="scientific">Fusarium euwallaceae</name>
    <dbReference type="NCBI Taxonomy" id="1147111"/>
    <lineage>
        <taxon>Eukaryota</taxon>
        <taxon>Fungi</taxon>
        <taxon>Dikarya</taxon>
        <taxon>Ascomycota</taxon>
        <taxon>Pezizomycotina</taxon>
        <taxon>Sordariomycetes</taxon>
        <taxon>Hypocreomycetidae</taxon>
        <taxon>Hypocreales</taxon>
        <taxon>Nectriaceae</taxon>
        <taxon>Fusarium</taxon>
        <taxon>Fusarium solani species complex</taxon>
    </lineage>
</organism>
<accession>A0A430LVV1</accession>
<feature type="region of interest" description="Disordered" evidence="1">
    <location>
        <begin position="159"/>
        <end position="188"/>
    </location>
</feature>
<sequence>MSLRFGLGVYLLGLYKERGRAEFRHAIYETHGWTENKFKKVRARGNKWLALCKFDDTRSGLPVSPGLLCFFLMGDNPFGIHRDDYLSIQDETQQSLFMDLLDLNSYTSALLTAGNDYIGTFDGSASVRFHFEQEHREIDWQIEDQAEIIRLLSVLDEEDYEDVESEEAVDREMDIEEVDYEEEEEEDQ</sequence>
<protein>
    <submittedName>
        <fullName evidence="2">Uncharacterized protein</fullName>
    </submittedName>
</protein>
<evidence type="ECO:0000256" key="1">
    <source>
        <dbReference type="SAM" id="MobiDB-lite"/>
    </source>
</evidence>
<reference evidence="2 3" key="1">
    <citation type="submission" date="2017-06" db="EMBL/GenBank/DDBJ databases">
        <title>Comparative genomic analysis of Ambrosia Fusariam Clade fungi.</title>
        <authorList>
            <person name="Stajich J.E."/>
            <person name="Carrillo J."/>
            <person name="Kijimoto T."/>
            <person name="Eskalen A."/>
            <person name="O'Donnell K."/>
            <person name="Kasson M."/>
        </authorList>
    </citation>
    <scope>NUCLEOTIDE SEQUENCE [LARGE SCALE GENOMIC DNA]</scope>
    <source>
        <strain evidence="2 3">UCR1854</strain>
    </source>
</reference>
<comment type="caution">
    <text evidence="2">The sequence shown here is derived from an EMBL/GenBank/DDBJ whole genome shotgun (WGS) entry which is preliminary data.</text>
</comment>
<dbReference type="Proteomes" id="UP000287124">
    <property type="component" value="Unassembled WGS sequence"/>
</dbReference>
<keyword evidence="3" id="KW-1185">Reference proteome</keyword>
<dbReference type="AlphaFoldDB" id="A0A430LVV1"/>
<gene>
    <name evidence="2" type="ORF">BHE90_005619</name>
</gene>
<dbReference type="EMBL" id="MIKF01000066">
    <property type="protein sequence ID" value="RTE79867.1"/>
    <property type="molecule type" value="Genomic_DNA"/>
</dbReference>